<evidence type="ECO:0000313" key="3">
    <source>
        <dbReference type="Proteomes" id="UP000287857"/>
    </source>
</evidence>
<dbReference type="InterPro" id="IPR029068">
    <property type="entry name" value="Glyas_Bleomycin-R_OHBP_Dase"/>
</dbReference>
<dbReference type="InterPro" id="IPR004360">
    <property type="entry name" value="Glyas_Fos-R_dOase_dom"/>
</dbReference>
<dbReference type="Proteomes" id="UP000287857">
    <property type="component" value="Unassembled WGS sequence"/>
</dbReference>
<reference evidence="2 3" key="1">
    <citation type="submission" date="2017-05" db="EMBL/GenBank/DDBJ databases">
        <title>Vagococcus spp. assemblies.</title>
        <authorList>
            <person name="Gulvik C.A."/>
        </authorList>
    </citation>
    <scope>NUCLEOTIDE SEQUENCE [LARGE SCALE GENOMIC DNA]</scope>
    <source>
        <strain evidence="2 3">SS1995</strain>
    </source>
</reference>
<feature type="domain" description="VOC" evidence="1">
    <location>
        <begin position="9"/>
        <end position="129"/>
    </location>
</feature>
<dbReference type="Pfam" id="PF00903">
    <property type="entry name" value="Glyoxalase"/>
    <property type="match status" value="1"/>
</dbReference>
<proteinExistence type="predicted"/>
<organism evidence="2 3">
    <name type="scientific">Vagococcus vulneris</name>
    <dbReference type="NCBI Taxonomy" id="1977869"/>
    <lineage>
        <taxon>Bacteria</taxon>
        <taxon>Bacillati</taxon>
        <taxon>Bacillota</taxon>
        <taxon>Bacilli</taxon>
        <taxon>Lactobacillales</taxon>
        <taxon>Enterococcaceae</taxon>
        <taxon>Vagococcus</taxon>
    </lineage>
</organism>
<dbReference type="AlphaFoldDB" id="A0A430A2C4"/>
<dbReference type="GO" id="GO:0051213">
    <property type="term" value="F:dioxygenase activity"/>
    <property type="evidence" value="ECO:0007669"/>
    <property type="project" value="UniProtKB-KW"/>
</dbReference>
<protein>
    <submittedName>
        <fullName evidence="2">Glyoxalase/bleomycin resistance/dioxygenase family protein</fullName>
    </submittedName>
</protein>
<dbReference type="InterPro" id="IPR037523">
    <property type="entry name" value="VOC_core"/>
</dbReference>
<dbReference type="OrthoDB" id="371072at2"/>
<dbReference type="Gene3D" id="3.10.180.10">
    <property type="entry name" value="2,3-Dihydroxybiphenyl 1,2-Dioxygenase, domain 1"/>
    <property type="match status" value="1"/>
</dbReference>
<accession>A0A430A2C4</accession>
<sequence>MEIKDFINGLQHVGIPTEKMLQSITFYQQLGFKLVNQEIQPDGGGVAFLENNDFIVELYEQKNLDGHTGVIDHIALQVSEEIDTLFEMIQAKDYPILSEGIETLAYWNKGISFFIIEGPNKEKIEFCEKH</sequence>
<keyword evidence="3" id="KW-1185">Reference proteome</keyword>
<dbReference type="CDD" id="cd06587">
    <property type="entry name" value="VOC"/>
    <property type="match status" value="1"/>
</dbReference>
<name>A0A430A2C4_9ENTE</name>
<keyword evidence="2" id="KW-0560">Oxidoreductase</keyword>
<keyword evidence="2" id="KW-0223">Dioxygenase</keyword>
<dbReference type="PROSITE" id="PS51819">
    <property type="entry name" value="VOC"/>
    <property type="match status" value="1"/>
</dbReference>
<dbReference type="EMBL" id="NGJS01000001">
    <property type="protein sequence ID" value="RSU00623.1"/>
    <property type="molecule type" value="Genomic_DNA"/>
</dbReference>
<evidence type="ECO:0000313" key="2">
    <source>
        <dbReference type="EMBL" id="RSU00623.1"/>
    </source>
</evidence>
<comment type="caution">
    <text evidence="2">The sequence shown here is derived from an EMBL/GenBank/DDBJ whole genome shotgun (WGS) entry which is preliminary data.</text>
</comment>
<evidence type="ECO:0000259" key="1">
    <source>
        <dbReference type="PROSITE" id="PS51819"/>
    </source>
</evidence>
<gene>
    <name evidence="2" type="ORF">CBF37_01020</name>
</gene>
<dbReference type="RefSeq" id="WP_002350284.1">
    <property type="nucleotide sequence ID" value="NZ_NGJS01000001.1"/>
</dbReference>
<dbReference type="SUPFAM" id="SSF54593">
    <property type="entry name" value="Glyoxalase/Bleomycin resistance protein/Dihydroxybiphenyl dioxygenase"/>
    <property type="match status" value="1"/>
</dbReference>